<dbReference type="OrthoDB" id="9810548at2"/>
<organism evidence="5 6">
    <name type="scientific">Desulfovibrio piger</name>
    <dbReference type="NCBI Taxonomy" id="901"/>
    <lineage>
        <taxon>Bacteria</taxon>
        <taxon>Pseudomonadati</taxon>
        <taxon>Thermodesulfobacteriota</taxon>
        <taxon>Desulfovibrionia</taxon>
        <taxon>Desulfovibrionales</taxon>
        <taxon>Desulfovibrionaceae</taxon>
        <taxon>Desulfovibrio</taxon>
    </lineage>
</organism>
<dbReference type="PRINTS" id="PR00035">
    <property type="entry name" value="HTHGNTR"/>
</dbReference>
<dbReference type="SUPFAM" id="SSF46785">
    <property type="entry name" value="Winged helix' DNA-binding domain"/>
    <property type="match status" value="1"/>
</dbReference>
<reference evidence="6" key="1">
    <citation type="submission" date="2016-10" db="EMBL/GenBank/DDBJ databases">
        <authorList>
            <person name="Wegmann U."/>
        </authorList>
    </citation>
    <scope>NUCLEOTIDE SEQUENCE [LARGE SCALE GENOMIC DNA]</scope>
</reference>
<dbReference type="PROSITE" id="PS50949">
    <property type="entry name" value="HTH_GNTR"/>
    <property type="match status" value="1"/>
</dbReference>
<proteinExistence type="predicted"/>
<dbReference type="InterPro" id="IPR036388">
    <property type="entry name" value="WH-like_DNA-bd_sf"/>
</dbReference>
<dbReference type="InterPro" id="IPR000524">
    <property type="entry name" value="Tscrpt_reg_HTH_GntR"/>
</dbReference>
<dbReference type="EMBL" id="LT630450">
    <property type="protein sequence ID" value="SFV73083.1"/>
    <property type="molecule type" value="Genomic_DNA"/>
</dbReference>
<dbReference type="PANTHER" id="PTHR43537:SF24">
    <property type="entry name" value="GLUCONATE OPERON TRANSCRIPTIONAL REPRESSOR"/>
    <property type="match status" value="1"/>
</dbReference>
<dbReference type="GO" id="GO:0003677">
    <property type="term" value="F:DNA binding"/>
    <property type="evidence" value="ECO:0007669"/>
    <property type="project" value="UniProtKB-KW"/>
</dbReference>
<evidence type="ECO:0000256" key="1">
    <source>
        <dbReference type="ARBA" id="ARBA00023015"/>
    </source>
</evidence>
<evidence type="ECO:0000259" key="4">
    <source>
        <dbReference type="PROSITE" id="PS50949"/>
    </source>
</evidence>
<dbReference type="InterPro" id="IPR008920">
    <property type="entry name" value="TF_FadR/GntR_C"/>
</dbReference>
<dbReference type="Pfam" id="PF00392">
    <property type="entry name" value="GntR"/>
    <property type="match status" value="1"/>
</dbReference>
<evidence type="ECO:0000256" key="3">
    <source>
        <dbReference type="ARBA" id="ARBA00023163"/>
    </source>
</evidence>
<dbReference type="SMART" id="SM00345">
    <property type="entry name" value="HTH_GNTR"/>
    <property type="match status" value="1"/>
</dbReference>
<dbReference type="Proteomes" id="UP000186323">
    <property type="component" value="Chromosome I"/>
</dbReference>
<dbReference type="SUPFAM" id="SSF48008">
    <property type="entry name" value="GntR ligand-binding domain-like"/>
    <property type="match status" value="1"/>
</dbReference>
<name>A0A1K1LEF2_9BACT</name>
<dbReference type="AlphaFoldDB" id="A0A1K1LEF2"/>
<dbReference type="InterPro" id="IPR011711">
    <property type="entry name" value="GntR_C"/>
</dbReference>
<accession>A0A1K1LEF2</accession>
<keyword evidence="2" id="KW-0238">DNA-binding</keyword>
<keyword evidence="3" id="KW-0804">Transcription</keyword>
<dbReference type="SMART" id="SM00895">
    <property type="entry name" value="FCD"/>
    <property type="match status" value="1"/>
</dbReference>
<dbReference type="CDD" id="cd07377">
    <property type="entry name" value="WHTH_GntR"/>
    <property type="match status" value="1"/>
</dbReference>
<dbReference type="InterPro" id="IPR036390">
    <property type="entry name" value="WH_DNA-bd_sf"/>
</dbReference>
<gene>
    <name evidence="5" type="ORF">DESPIGER_1232</name>
</gene>
<sequence>MVFKKQTYSTVVADYIKRQIQQGELLPGQAIKEVALAEHLGISRAPVREALESLVQEGLVTSEPQKGKRVRLMSPEEIRNSYNVGGILEATGVADSLPDWSDAEVDELERVLKDMHKSNPSSGGQLGLTELDDIFHGRLLMHCHNPYLVDLARHSCSTISKYLMYRQWTAFYSFNELYERHVMLVEAMRSRDRAAVWKKIREHYEELGAYMAQLMEKSDWTQE</sequence>
<dbReference type="Gene3D" id="1.20.120.530">
    <property type="entry name" value="GntR ligand-binding domain-like"/>
    <property type="match status" value="1"/>
</dbReference>
<dbReference type="Pfam" id="PF07729">
    <property type="entry name" value="FCD"/>
    <property type="match status" value="1"/>
</dbReference>
<evidence type="ECO:0000256" key="2">
    <source>
        <dbReference type="ARBA" id="ARBA00023125"/>
    </source>
</evidence>
<dbReference type="Gene3D" id="1.10.10.10">
    <property type="entry name" value="Winged helix-like DNA-binding domain superfamily/Winged helix DNA-binding domain"/>
    <property type="match status" value="1"/>
</dbReference>
<keyword evidence="1" id="KW-0805">Transcription regulation</keyword>
<evidence type="ECO:0000313" key="5">
    <source>
        <dbReference type="EMBL" id="SFV73083.1"/>
    </source>
</evidence>
<dbReference type="PANTHER" id="PTHR43537">
    <property type="entry name" value="TRANSCRIPTIONAL REGULATOR, GNTR FAMILY"/>
    <property type="match status" value="1"/>
</dbReference>
<dbReference type="GO" id="GO:0003700">
    <property type="term" value="F:DNA-binding transcription factor activity"/>
    <property type="evidence" value="ECO:0007669"/>
    <property type="project" value="InterPro"/>
</dbReference>
<evidence type="ECO:0000313" key="6">
    <source>
        <dbReference type="Proteomes" id="UP000186323"/>
    </source>
</evidence>
<dbReference type="RefSeq" id="WP_072334376.1">
    <property type="nucleotide sequence ID" value="NZ_CALJDE010000060.1"/>
</dbReference>
<feature type="domain" description="HTH gntR-type" evidence="4">
    <location>
        <begin position="6"/>
        <end position="73"/>
    </location>
</feature>
<keyword evidence="6" id="KW-1185">Reference proteome</keyword>
<protein>
    <submittedName>
        <fullName evidence="5">Transcriptional regulator, GntR family</fullName>
    </submittedName>
</protein>
<dbReference type="KEGG" id="dpg:DESPIGER_1232"/>